<dbReference type="GO" id="GO:0006338">
    <property type="term" value="P:chromatin remodeling"/>
    <property type="evidence" value="ECO:0007669"/>
    <property type="project" value="InterPro"/>
</dbReference>
<feature type="domain" description="Homeobox" evidence="9">
    <location>
        <begin position="264"/>
        <end position="334"/>
    </location>
</feature>
<feature type="compositionally biased region" description="Polar residues" evidence="8">
    <location>
        <begin position="445"/>
        <end position="456"/>
    </location>
</feature>
<dbReference type="Pfam" id="PF00046">
    <property type="entry name" value="Homeodomain"/>
    <property type="match status" value="2"/>
</dbReference>
<dbReference type="Pfam" id="PF16534">
    <property type="entry name" value="ULD"/>
    <property type="match status" value="1"/>
</dbReference>
<feature type="compositionally biased region" description="Low complexity" evidence="8">
    <location>
        <begin position="244"/>
        <end position="253"/>
    </location>
</feature>
<dbReference type="PROSITE" id="PS51982">
    <property type="entry name" value="CMP"/>
    <property type="match status" value="1"/>
</dbReference>
<feature type="compositionally biased region" description="Basic and acidic residues" evidence="8">
    <location>
        <begin position="394"/>
        <end position="413"/>
    </location>
</feature>
<evidence type="ECO:0000259" key="9">
    <source>
        <dbReference type="PROSITE" id="PS50071"/>
    </source>
</evidence>
<dbReference type="PROSITE" id="PS50071">
    <property type="entry name" value="HOMEOBOX_2"/>
    <property type="match status" value="2"/>
</dbReference>
<dbReference type="InterPro" id="IPR038216">
    <property type="entry name" value="SATB_CUTL_sf"/>
</dbReference>
<evidence type="ECO:0000313" key="11">
    <source>
        <dbReference type="EMBL" id="CAI9728643.1"/>
    </source>
</evidence>
<dbReference type="EMBL" id="OX597823">
    <property type="protein sequence ID" value="CAI9728643.1"/>
    <property type="molecule type" value="Genomic_DNA"/>
</dbReference>
<feature type="compositionally biased region" description="Polar residues" evidence="8">
    <location>
        <begin position="480"/>
        <end position="493"/>
    </location>
</feature>
<dbReference type="Gene3D" id="1.10.10.60">
    <property type="entry name" value="Homeodomain-like"/>
    <property type="match status" value="2"/>
</dbReference>
<keyword evidence="1" id="KW-0677">Repeat</keyword>
<proteinExistence type="predicted"/>
<keyword evidence="2" id="KW-0832">Ubl conjugation</keyword>
<sequence>MFLVNCVAGDKPLPIHCIVEQISGGNSGFDSCNSHTTVEMDSYAILPGSTPMSELVQAALIKLGYTTAESVGAKGVIQLKNWKPISFETITDTSQSSIDHLLGDLTSVAILRIRLSSQPKLNSTDDVKDKLLQLLISQSHGMLLNSGCPIEKNFLLSISKGEKLAMISEERRQAFNNWYKDQLRKSVIRQNQLQKISATVSVSSTLIDNYGSHLSTLTQNSVLKTSQCVSPPSNSVPITTTVTTYSTTTTPSPAQSPPYALSHGRTRMRTSFDPEHEIPRLQRWFQQNQHPTREQMVHYLNELNSLESRKGRKQLDLTNIIYWFKNARAALRRASKNIEDSLEGEENANGETYGNADSLPYLPNRNAIYIVPHPLHSTYAKDCGNAMDMTTTSHHQEDGKPMDVSQKKSDPMKTPDASSPLPLPRTSSEENMREKLDKGKPYLSSGESGLNLASQRDSVESLVSKEENTFNNSRFRDSLESTSSKENSAFSHSNAKEDLPFNHTISSKEEEEGINHNHKKFKDEEMDCDDVDSSIDDNRSLDINSMSSQDVDQFNIVVKQEIDDSKSADSVNLKSLSGSGMTQSLQIPGHMPHGLPLHYLPYNSQYYSQLQEKSHLKSHSHSLEKKRRTRVFIDPLSEIPKLEKWFAEETHPSAYMIDKYCEELNQSEYRQKFPKLESKNVQLWFKNHRAKIKRIRLDFGDKPSGVCHDNSLELTEVSELG</sequence>
<dbReference type="SUPFAM" id="SSF46689">
    <property type="entry name" value="Homeodomain-like"/>
    <property type="match status" value="2"/>
</dbReference>
<reference evidence="11" key="1">
    <citation type="submission" date="2023-08" db="EMBL/GenBank/DDBJ databases">
        <authorList>
            <person name="Alioto T."/>
            <person name="Alioto T."/>
            <person name="Gomez Garrido J."/>
        </authorList>
    </citation>
    <scope>NUCLEOTIDE SEQUENCE</scope>
</reference>
<protein>
    <submittedName>
        <fullName evidence="11">Dve-1-like isoform X2</fullName>
    </submittedName>
</protein>
<evidence type="ECO:0000256" key="1">
    <source>
        <dbReference type="ARBA" id="ARBA00022737"/>
    </source>
</evidence>
<dbReference type="FunFam" id="1.10.10.60:FF:000169">
    <property type="entry name" value="DNA-binding protein SATB1"/>
    <property type="match status" value="2"/>
</dbReference>
<dbReference type="InterPro" id="IPR032392">
    <property type="entry name" value="ULD"/>
</dbReference>
<keyword evidence="3 6" id="KW-0238">DNA-binding</keyword>
<dbReference type="InterPro" id="IPR039673">
    <property type="entry name" value="SATB1/SATB2"/>
</dbReference>
<comment type="subcellular location">
    <subcellularLocation>
        <location evidence="6 7">Nucleus</location>
    </subcellularLocation>
</comment>
<evidence type="ECO:0000259" key="10">
    <source>
        <dbReference type="PROSITE" id="PS51982"/>
    </source>
</evidence>
<dbReference type="GO" id="GO:0000981">
    <property type="term" value="F:DNA-binding transcription factor activity, RNA polymerase II-specific"/>
    <property type="evidence" value="ECO:0007669"/>
    <property type="project" value="TreeGrafter"/>
</dbReference>
<feature type="DNA-binding region" description="Homeobox" evidence="6">
    <location>
        <begin position="266"/>
        <end position="335"/>
    </location>
</feature>
<dbReference type="InterPro" id="IPR009057">
    <property type="entry name" value="Homeodomain-like_sf"/>
</dbReference>
<feature type="region of interest" description="Disordered" evidence="8">
    <location>
        <begin position="387"/>
        <end position="531"/>
    </location>
</feature>
<evidence type="ECO:0000313" key="12">
    <source>
        <dbReference type="Proteomes" id="UP001162480"/>
    </source>
</evidence>
<dbReference type="CDD" id="cd00086">
    <property type="entry name" value="homeodomain"/>
    <property type="match status" value="2"/>
</dbReference>
<feature type="region of interest" description="Disordered" evidence="8">
    <location>
        <begin position="244"/>
        <end position="264"/>
    </location>
</feature>
<feature type="compositionally biased region" description="Basic and acidic residues" evidence="8">
    <location>
        <begin position="427"/>
        <end position="440"/>
    </location>
</feature>
<dbReference type="SMART" id="SM00389">
    <property type="entry name" value="HOX"/>
    <property type="match status" value="2"/>
</dbReference>
<keyword evidence="5 6" id="KW-0539">Nucleus</keyword>
<dbReference type="Gene3D" id="3.10.20.710">
    <property type="entry name" value="SATB, ubiquitin-like oligomerisation domain"/>
    <property type="match status" value="1"/>
</dbReference>
<feature type="domain" description="Homeobox" evidence="9">
    <location>
        <begin position="625"/>
        <end position="695"/>
    </location>
</feature>
<feature type="compositionally biased region" description="Basic and acidic residues" evidence="8">
    <location>
        <begin position="457"/>
        <end position="479"/>
    </location>
</feature>
<accession>A0AA36B675</accession>
<dbReference type="PANTHER" id="PTHR15116">
    <property type="entry name" value="DNA-BINDING PROTEIN SATB FAMILY MEMBER"/>
    <property type="match status" value="1"/>
</dbReference>
<evidence type="ECO:0000256" key="8">
    <source>
        <dbReference type="SAM" id="MobiDB-lite"/>
    </source>
</evidence>
<organism evidence="11 12">
    <name type="scientific">Octopus vulgaris</name>
    <name type="common">Common octopus</name>
    <dbReference type="NCBI Taxonomy" id="6645"/>
    <lineage>
        <taxon>Eukaryota</taxon>
        <taxon>Metazoa</taxon>
        <taxon>Spiralia</taxon>
        <taxon>Lophotrochozoa</taxon>
        <taxon>Mollusca</taxon>
        <taxon>Cephalopoda</taxon>
        <taxon>Coleoidea</taxon>
        <taxon>Octopodiformes</taxon>
        <taxon>Octopoda</taxon>
        <taxon>Incirrata</taxon>
        <taxon>Octopodidae</taxon>
        <taxon>Octopus</taxon>
    </lineage>
</organism>
<dbReference type="GO" id="GO:0000978">
    <property type="term" value="F:RNA polymerase II cis-regulatory region sequence-specific DNA binding"/>
    <property type="evidence" value="ECO:0007669"/>
    <property type="project" value="TreeGrafter"/>
</dbReference>
<dbReference type="GO" id="GO:0005634">
    <property type="term" value="C:nucleus"/>
    <property type="evidence" value="ECO:0007669"/>
    <property type="project" value="UniProtKB-SubCell"/>
</dbReference>
<dbReference type="InterPro" id="IPR038224">
    <property type="entry name" value="SATB_ULD_sf"/>
</dbReference>
<dbReference type="AlphaFoldDB" id="A0AA36B675"/>
<dbReference type="InterPro" id="IPR001356">
    <property type="entry name" value="HD"/>
</dbReference>
<name>A0AA36B675_OCTVU</name>
<evidence type="ECO:0000256" key="4">
    <source>
        <dbReference type="ARBA" id="ARBA00023155"/>
    </source>
</evidence>
<gene>
    <name evidence="11" type="ORF">OCTVUL_1B006231</name>
</gene>
<evidence type="ECO:0000256" key="3">
    <source>
        <dbReference type="ARBA" id="ARBA00023125"/>
    </source>
</evidence>
<keyword evidence="12" id="KW-1185">Reference proteome</keyword>
<evidence type="ECO:0000256" key="2">
    <source>
        <dbReference type="ARBA" id="ARBA00022843"/>
    </source>
</evidence>
<feature type="DNA-binding region" description="Homeobox" evidence="6">
    <location>
        <begin position="627"/>
        <end position="696"/>
    </location>
</feature>
<evidence type="ECO:0000256" key="6">
    <source>
        <dbReference type="PROSITE-ProRule" id="PRU00108"/>
    </source>
</evidence>
<dbReference type="Gene3D" id="1.10.260.70">
    <property type="entry name" value="SATB, CULT domain"/>
    <property type="match status" value="1"/>
</dbReference>
<feature type="domain" description="CMP" evidence="10">
    <location>
        <begin position="10"/>
        <end position="117"/>
    </location>
</feature>
<evidence type="ECO:0000256" key="5">
    <source>
        <dbReference type="ARBA" id="ARBA00023242"/>
    </source>
</evidence>
<dbReference type="Proteomes" id="UP001162480">
    <property type="component" value="Chromosome 10"/>
</dbReference>
<dbReference type="PANTHER" id="PTHR15116:SF16">
    <property type="entry name" value="DEFECTIVE PROVENTRICULUS, ISOFORM A"/>
    <property type="match status" value="1"/>
</dbReference>
<evidence type="ECO:0000256" key="7">
    <source>
        <dbReference type="RuleBase" id="RU000682"/>
    </source>
</evidence>
<keyword evidence="4 6" id="KW-0371">Homeobox</keyword>